<dbReference type="AlphaFoldDB" id="A0A1H8MMI7"/>
<gene>
    <name evidence="1" type="ORF">SAMN04488134_104211</name>
    <name evidence="2" type="ORF">SAMN04488134_1214</name>
</gene>
<keyword evidence="3" id="KW-1185">Reference proteome</keyword>
<dbReference type="EMBL" id="FODJ01000021">
    <property type="protein sequence ID" value="SEO95301.1"/>
    <property type="molecule type" value="Genomic_DNA"/>
</dbReference>
<evidence type="ECO:0000313" key="2">
    <source>
        <dbReference type="EMBL" id="SEO95301.1"/>
    </source>
</evidence>
<dbReference type="EMBL" id="FODJ01000004">
    <property type="protein sequence ID" value="SEO18490.1"/>
    <property type="molecule type" value="Genomic_DNA"/>
</dbReference>
<sequence length="44" mass="5146">MRKGLIILFLLLVIAFGLIGYLKEESNQNLHIETHVEDIIIDYF</sequence>
<dbReference type="RefSeq" id="WP_281245873.1">
    <property type="nucleotide sequence ID" value="NZ_FODJ01000004.1"/>
</dbReference>
<dbReference type="STRING" id="872970.SAMN04488134_104211"/>
<evidence type="ECO:0000313" key="1">
    <source>
        <dbReference type="EMBL" id="SEO18490.1"/>
    </source>
</evidence>
<organism evidence="1 3">
    <name type="scientific">Amphibacillus marinus</name>
    <dbReference type="NCBI Taxonomy" id="872970"/>
    <lineage>
        <taxon>Bacteria</taxon>
        <taxon>Bacillati</taxon>
        <taxon>Bacillota</taxon>
        <taxon>Bacilli</taxon>
        <taxon>Bacillales</taxon>
        <taxon>Bacillaceae</taxon>
        <taxon>Amphibacillus</taxon>
    </lineage>
</organism>
<proteinExistence type="predicted"/>
<evidence type="ECO:0000313" key="3">
    <source>
        <dbReference type="Proteomes" id="UP000199300"/>
    </source>
</evidence>
<accession>A0A1H8MMI7</accession>
<dbReference type="Proteomes" id="UP000199300">
    <property type="component" value="Unassembled WGS sequence"/>
</dbReference>
<reference evidence="1 3" key="1">
    <citation type="submission" date="2016-10" db="EMBL/GenBank/DDBJ databases">
        <authorList>
            <person name="de Groot N.N."/>
        </authorList>
    </citation>
    <scope>NUCLEOTIDE SEQUENCE [LARGE SCALE GENOMIC DNA]</scope>
    <source>
        <strain evidence="1 3">CGMCC 1.10434</strain>
    </source>
</reference>
<name>A0A1H8MMI7_9BACI</name>
<protein>
    <submittedName>
        <fullName evidence="1">Uncharacterized protein</fullName>
    </submittedName>
</protein>